<dbReference type="Pfam" id="PF05685">
    <property type="entry name" value="Uma2"/>
    <property type="match status" value="1"/>
</dbReference>
<organism evidence="2 3">
    <name type="scientific">Kitasatospora cathayae</name>
    <dbReference type="NCBI Taxonomy" id="3004092"/>
    <lineage>
        <taxon>Bacteria</taxon>
        <taxon>Bacillati</taxon>
        <taxon>Actinomycetota</taxon>
        <taxon>Actinomycetes</taxon>
        <taxon>Kitasatosporales</taxon>
        <taxon>Streptomycetaceae</taxon>
        <taxon>Kitasatospora</taxon>
    </lineage>
</organism>
<reference evidence="3" key="1">
    <citation type="submission" date="2022-12" db="EMBL/GenBank/DDBJ databases">
        <authorList>
            <person name="Mo P."/>
        </authorList>
    </citation>
    <scope>NUCLEOTIDE SEQUENCE [LARGE SCALE GENOMIC DNA]</scope>
    <source>
        <strain evidence="3">HUAS 3-15</strain>
    </source>
</reference>
<dbReference type="InterPro" id="IPR011335">
    <property type="entry name" value="Restrct_endonuc-II-like"/>
</dbReference>
<gene>
    <name evidence="2" type="ORF">O1G21_30650</name>
</gene>
<dbReference type="CDD" id="cd06260">
    <property type="entry name" value="DUF820-like"/>
    <property type="match status" value="1"/>
</dbReference>
<accession>A0ABY7QAU9</accession>
<dbReference type="Proteomes" id="UP001212821">
    <property type="component" value="Chromosome"/>
</dbReference>
<dbReference type="GO" id="GO:0004519">
    <property type="term" value="F:endonuclease activity"/>
    <property type="evidence" value="ECO:0007669"/>
    <property type="project" value="UniProtKB-KW"/>
</dbReference>
<evidence type="ECO:0000259" key="1">
    <source>
        <dbReference type="Pfam" id="PF05685"/>
    </source>
</evidence>
<evidence type="ECO:0000313" key="3">
    <source>
        <dbReference type="Proteomes" id="UP001212821"/>
    </source>
</evidence>
<proteinExistence type="predicted"/>
<dbReference type="PANTHER" id="PTHR35400">
    <property type="entry name" value="SLR1083 PROTEIN"/>
    <property type="match status" value="1"/>
</dbReference>
<evidence type="ECO:0000313" key="2">
    <source>
        <dbReference type="EMBL" id="WBP89783.1"/>
    </source>
</evidence>
<keyword evidence="2" id="KW-0255">Endonuclease</keyword>
<dbReference type="RefSeq" id="WP_270148224.1">
    <property type="nucleotide sequence ID" value="NZ_CP115450.1"/>
</dbReference>
<keyword evidence="2" id="KW-0540">Nuclease</keyword>
<dbReference type="InterPro" id="IPR012296">
    <property type="entry name" value="Nuclease_put_TT1808"/>
</dbReference>
<dbReference type="Gene3D" id="3.90.1570.10">
    <property type="entry name" value="tt1808, chain A"/>
    <property type="match status" value="1"/>
</dbReference>
<name>A0ABY7QAU9_9ACTN</name>
<keyword evidence="3" id="KW-1185">Reference proteome</keyword>
<protein>
    <submittedName>
        <fullName evidence="2">Uma2 family endonuclease</fullName>
    </submittedName>
</protein>
<feature type="domain" description="Putative restriction endonuclease" evidence="1">
    <location>
        <begin position="28"/>
        <end position="182"/>
    </location>
</feature>
<dbReference type="SUPFAM" id="SSF52980">
    <property type="entry name" value="Restriction endonuclease-like"/>
    <property type="match status" value="1"/>
</dbReference>
<dbReference type="PANTHER" id="PTHR35400:SF3">
    <property type="entry name" value="SLL1072 PROTEIN"/>
    <property type="match status" value="1"/>
</dbReference>
<dbReference type="EMBL" id="CP115450">
    <property type="protein sequence ID" value="WBP89783.1"/>
    <property type="molecule type" value="Genomic_DNA"/>
</dbReference>
<keyword evidence="2" id="KW-0378">Hydrolase</keyword>
<sequence length="198" mass="21350">MSAAAVEEPMEQLTLLEAADLISNKLVGYRVEIIGGQIAVTPPPDGQHGDALTTISFPLLLAGLHGETTRVIQGMGVWLPDGPFDFAVPDLSVVDADYADHKIEHNCYDPSVFRLVLEVTSSNLSDDLKRKPTAYASAGVPVYVIADRTNQRVMMLTDPHEGEYRLHAVHHPGQSFELPGAVGASVMLKVDDVLGPLK</sequence>
<dbReference type="InterPro" id="IPR008538">
    <property type="entry name" value="Uma2"/>
</dbReference>